<dbReference type="SUPFAM" id="SSF47616">
    <property type="entry name" value="GST C-terminal domain-like"/>
    <property type="match status" value="1"/>
</dbReference>
<dbReference type="InterPro" id="IPR010987">
    <property type="entry name" value="Glutathione-S-Trfase_C-like"/>
</dbReference>
<evidence type="ECO:0000313" key="6">
    <source>
        <dbReference type="Proteomes" id="UP001329430"/>
    </source>
</evidence>
<feature type="domain" description="GST C-terminal" evidence="4">
    <location>
        <begin position="152"/>
        <end position="291"/>
    </location>
</feature>
<dbReference type="GO" id="GO:0006626">
    <property type="term" value="P:protein targeting to mitochondrion"/>
    <property type="evidence" value="ECO:0007669"/>
    <property type="project" value="TreeGrafter"/>
</dbReference>
<dbReference type="AlphaFoldDB" id="A0AAN7V9L7"/>
<dbReference type="EMBL" id="JAVRBK010000006">
    <property type="protein sequence ID" value="KAK5642114.1"/>
    <property type="molecule type" value="Genomic_DNA"/>
</dbReference>
<evidence type="ECO:0000313" key="5">
    <source>
        <dbReference type="EMBL" id="KAK5642114.1"/>
    </source>
</evidence>
<protein>
    <recommendedName>
        <fullName evidence="7">Ganglioside-induced differentiation-associated protein 1</fullName>
    </recommendedName>
</protein>
<keyword evidence="2" id="KW-0472">Membrane</keyword>
<organism evidence="5 6">
    <name type="scientific">Pyrocoelia pectoralis</name>
    <dbReference type="NCBI Taxonomy" id="417401"/>
    <lineage>
        <taxon>Eukaryota</taxon>
        <taxon>Metazoa</taxon>
        <taxon>Ecdysozoa</taxon>
        <taxon>Arthropoda</taxon>
        <taxon>Hexapoda</taxon>
        <taxon>Insecta</taxon>
        <taxon>Pterygota</taxon>
        <taxon>Neoptera</taxon>
        <taxon>Endopterygota</taxon>
        <taxon>Coleoptera</taxon>
        <taxon>Polyphaga</taxon>
        <taxon>Elateriformia</taxon>
        <taxon>Elateroidea</taxon>
        <taxon>Lampyridae</taxon>
        <taxon>Lampyrinae</taxon>
        <taxon>Pyrocoelia</taxon>
    </lineage>
</organism>
<dbReference type="Pfam" id="PF13409">
    <property type="entry name" value="GST_N_2"/>
    <property type="match status" value="1"/>
</dbReference>
<feature type="domain" description="GST N-terminal" evidence="3">
    <location>
        <begin position="12"/>
        <end position="93"/>
    </location>
</feature>
<dbReference type="SFLD" id="SFLDS00019">
    <property type="entry name" value="Glutathione_Transferase_(cytos"/>
    <property type="match status" value="1"/>
</dbReference>
<dbReference type="InterPro" id="IPR040079">
    <property type="entry name" value="Glutathione_S-Trfase"/>
</dbReference>
<dbReference type="PANTHER" id="PTHR44188:SF1">
    <property type="entry name" value="GDAP1, ISOFORM A"/>
    <property type="match status" value="1"/>
</dbReference>
<comment type="caution">
    <text evidence="5">The sequence shown here is derived from an EMBL/GenBank/DDBJ whole genome shotgun (WGS) entry which is preliminary data.</text>
</comment>
<evidence type="ECO:0000259" key="3">
    <source>
        <dbReference type="PROSITE" id="PS50404"/>
    </source>
</evidence>
<dbReference type="SUPFAM" id="SSF52833">
    <property type="entry name" value="Thioredoxin-like"/>
    <property type="match status" value="1"/>
</dbReference>
<keyword evidence="2" id="KW-1133">Transmembrane helix</keyword>
<dbReference type="InterPro" id="IPR036282">
    <property type="entry name" value="Glutathione-S-Trfase_C_sf"/>
</dbReference>
<proteinExistence type="inferred from homology"/>
<dbReference type="CDD" id="cd00570">
    <property type="entry name" value="GST_N_family"/>
    <property type="match status" value="1"/>
</dbReference>
<evidence type="ECO:0008006" key="7">
    <source>
        <dbReference type="Google" id="ProtNLM"/>
    </source>
</evidence>
<comment type="similarity">
    <text evidence="1">Belongs to the GST superfamily.</text>
</comment>
<dbReference type="Gene3D" id="3.40.30.10">
    <property type="entry name" value="Glutaredoxin"/>
    <property type="match status" value="1"/>
</dbReference>
<gene>
    <name evidence="5" type="ORF">RI129_008281</name>
</gene>
<evidence type="ECO:0000256" key="2">
    <source>
        <dbReference type="SAM" id="Phobius"/>
    </source>
</evidence>
<dbReference type="GO" id="GO:0000266">
    <property type="term" value="P:mitochondrial fission"/>
    <property type="evidence" value="ECO:0007669"/>
    <property type="project" value="TreeGrafter"/>
</dbReference>
<dbReference type="InterPro" id="IPR004045">
    <property type="entry name" value="Glutathione_S-Trfase_N"/>
</dbReference>
<dbReference type="GO" id="GO:0008053">
    <property type="term" value="P:mitochondrial fusion"/>
    <property type="evidence" value="ECO:0007669"/>
    <property type="project" value="TreeGrafter"/>
</dbReference>
<dbReference type="PANTHER" id="PTHR44188">
    <property type="entry name" value="GDAP1, ISOFORM A"/>
    <property type="match status" value="1"/>
</dbReference>
<dbReference type="Pfam" id="PF13410">
    <property type="entry name" value="GST_C_2"/>
    <property type="match status" value="1"/>
</dbReference>
<evidence type="ECO:0000256" key="1">
    <source>
        <dbReference type="ARBA" id="ARBA00007409"/>
    </source>
</evidence>
<dbReference type="PROSITE" id="PS51354">
    <property type="entry name" value="GLUTAREDOXIN_2"/>
    <property type="match status" value="1"/>
</dbReference>
<dbReference type="PROSITE" id="PS50404">
    <property type="entry name" value="GST_NTER"/>
    <property type="match status" value="1"/>
</dbReference>
<dbReference type="GO" id="GO:0005741">
    <property type="term" value="C:mitochondrial outer membrane"/>
    <property type="evidence" value="ECO:0007669"/>
    <property type="project" value="TreeGrafter"/>
</dbReference>
<name>A0AAN7V9L7_9COLE</name>
<dbReference type="PROSITE" id="PS50405">
    <property type="entry name" value="GST_CTER"/>
    <property type="match status" value="1"/>
</dbReference>
<dbReference type="Gene3D" id="1.20.1050.10">
    <property type="match status" value="1"/>
</dbReference>
<dbReference type="InterPro" id="IPR036249">
    <property type="entry name" value="Thioredoxin-like_sf"/>
</dbReference>
<sequence length="324" mass="37437">MSANIDKMSTKNGLLLYYHPYSYYSHKVLMALYEKHLQFDTVFVNLAKDTQYEPWFLKINPRGEVPVLQDTGKVISDSTRIIDYLEDNFSNGDSPRLIPINKGVEVRQKVIHFRSLIDPLPARILTMGSFHHSEFVRGARPPFIGPVRSMLSNADKNVVKVLRELAEKYPEYSEVLLNKVAIHEQKSCMIIEKGEYQKVLKQFDDVLTVIENELASHTESGKETWWLCCEEFTIADIGLAILLERLNQLGYASHFWRDNKKPHIERYYTKVQQRESFKKTIPNLAFHTQMFISTYKKQLAISIGVGLCVVILVGGAYLIFKRDN</sequence>
<feature type="transmembrane region" description="Helical" evidence="2">
    <location>
        <begin position="299"/>
        <end position="320"/>
    </location>
</feature>
<evidence type="ECO:0000259" key="4">
    <source>
        <dbReference type="PROSITE" id="PS50405"/>
    </source>
</evidence>
<accession>A0AAN7V9L7</accession>
<keyword evidence="2" id="KW-0812">Transmembrane</keyword>
<keyword evidence="6" id="KW-1185">Reference proteome</keyword>
<dbReference type="Proteomes" id="UP001329430">
    <property type="component" value="Chromosome 6"/>
</dbReference>
<reference evidence="5 6" key="1">
    <citation type="journal article" date="2024" name="Insects">
        <title>An Improved Chromosome-Level Genome Assembly of the Firefly Pyrocoelia pectoralis.</title>
        <authorList>
            <person name="Fu X."/>
            <person name="Meyer-Rochow V.B."/>
            <person name="Ballantyne L."/>
            <person name="Zhu X."/>
        </authorList>
    </citation>
    <scope>NUCLEOTIDE SEQUENCE [LARGE SCALE GENOMIC DNA]</scope>
    <source>
        <strain evidence="5">XCY_ONT2</strain>
    </source>
</reference>